<accession>A0ABY8SYY2</accession>
<evidence type="ECO:0000256" key="1">
    <source>
        <dbReference type="ARBA" id="ARBA00004651"/>
    </source>
</evidence>
<dbReference type="InterPro" id="IPR011606">
    <property type="entry name" value="Brnchd-chn_aa_trnsp_permease"/>
</dbReference>
<dbReference type="RefSeq" id="WP_283487593.1">
    <property type="nucleotide sequence ID" value="NZ_CP125947.1"/>
</dbReference>
<comment type="similarity">
    <text evidence="2">Belongs to the AzlC family.</text>
</comment>
<evidence type="ECO:0000313" key="9">
    <source>
        <dbReference type="EMBL" id="WHS66516.1"/>
    </source>
</evidence>
<evidence type="ECO:0000256" key="3">
    <source>
        <dbReference type="ARBA" id="ARBA00022448"/>
    </source>
</evidence>
<dbReference type="Pfam" id="PF03591">
    <property type="entry name" value="AzlC"/>
    <property type="match status" value="1"/>
</dbReference>
<comment type="subcellular location">
    <subcellularLocation>
        <location evidence="1">Cell membrane</location>
        <topology evidence="1">Multi-pass membrane protein</topology>
    </subcellularLocation>
</comment>
<protein>
    <submittedName>
        <fullName evidence="9">AzlC family ABC transporter permease</fullName>
    </submittedName>
</protein>
<feature type="transmembrane region" description="Helical" evidence="8">
    <location>
        <begin position="135"/>
        <end position="154"/>
    </location>
</feature>
<evidence type="ECO:0000256" key="7">
    <source>
        <dbReference type="ARBA" id="ARBA00023136"/>
    </source>
</evidence>
<feature type="transmembrane region" description="Helical" evidence="8">
    <location>
        <begin position="64"/>
        <end position="87"/>
    </location>
</feature>
<evidence type="ECO:0000256" key="4">
    <source>
        <dbReference type="ARBA" id="ARBA00022475"/>
    </source>
</evidence>
<feature type="transmembrane region" description="Helical" evidence="8">
    <location>
        <begin position="190"/>
        <end position="223"/>
    </location>
</feature>
<proteinExistence type="inferred from homology"/>
<dbReference type="PANTHER" id="PTHR34979">
    <property type="entry name" value="INNER MEMBRANE PROTEIN YGAZ"/>
    <property type="match status" value="1"/>
</dbReference>
<evidence type="ECO:0000256" key="6">
    <source>
        <dbReference type="ARBA" id="ARBA00022989"/>
    </source>
</evidence>
<evidence type="ECO:0000313" key="10">
    <source>
        <dbReference type="Proteomes" id="UP001240697"/>
    </source>
</evidence>
<gene>
    <name evidence="9" type="ORF">QMY55_05095</name>
</gene>
<keyword evidence="4" id="KW-1003">Cell membrane</keyword>
<keyword evidence="7 8" id="KW-0472">Membrane</keyword>
<dbReference type="EMBL" id="CP125947">
    <property type="protein sequence ID" value="WHS66516.1"/>
    <property type="molecule type" value="Genomic_DNA"/>
</dbReference>
<keyword evidence="10" id="KW-1185">Reference proteome</keyword>
<sequence length="239" mass="24221">MSASPSSESQARWLTPATRMGLSISIATGLYGISFGALSVASGLNLWQTMALSALMFTGGSQFAFIGVIAGGGSGMAAVGASTLLGVRNAIYGVQMSQVLGVSGLKRLLAAHWTIDESTATAAGQDSLAEQRRGFWVAGAGVFLLWNLFTLLGALLGDALGDTRRFGLDGAAVAAFLGLLWPRLNAREPVALALACGLVTAVAIPLVPAGVPILLAAAAGAFWGCIRPSEAGSLARGQS</sequence>
<keyword evidence="6 8" id="KW-1133">Transmembrane helix</keyword>
<reference evidence="9 10" key="1">
    <citation type="submission" date="2023-05" db="EMBL/GenBank/DDBJ databases">
        <authorList>
            <person name="Yin Y."/>
            <person name="Lu Z."/>
        </authorList>
    </citation>
    <scope>NUCLEOTIDE SEQUENCE [LARGE SCALE GENOMIC DNA]</scope>
    <source>
        <strain evidence="9 10">ZM22</strain>
    </source>
</reference>
<keyword evidence="5 8" id="KW-0812">Transmembrane</keyword>
<dbReference type="Proteomes" id="UP001240697">
    <property type="component" value="Chromosome"/>
</dbReference>
<keyword evidence="3" id="KW-0813">Transport</keyword>
<feature type="transmembrane region" description="Helical" evidence="8">
    <location>
        <begin position="166"/>
        <end position="184"/>
    </location>
</feature>
<feature type="transmembrane region" description="Helical" evidence="8">
    <location>
        <begin position="21"/>
        <end position="44"/>
    </location>
</feature>
<evidence type="ECO:0000256" key="2">
    <source>
        <dbReference type="ARBA" id="ARBA00010735"/>
    </source>
</evidence>
<evidence type="ECO:0000256" key="8">
    <source>
        <dbReference type="SAM" id="Phobius"/>
    </source>
</evidence>
<dbReference type="PANTHER" id="PTHR34979:SF1">
    <property type="entry name" value="INNER MEMBRANE PROTEIN YGAZ"/>
    <property type="match status" value="1"/>
</dbReference>
<evidence type="ECO:0000256" key="5">
    <source>
        <dbReference type="ARBA" id="ARBA00022692"/>
    </source>
</evidence>
<organism evidence="9 10">
    <name type="scientific">Comamonas resistens</name>
    <dbReference type="NCBI Taxonomy" id="3046670"/>
    <lineage>
        <taxon>Bacteria</taxon>
        <taxon>Pseudomonadati</taxon>
        <taxon>Pseudomonadota</taxon>
        <taxon>Betaproteobacteria</taxon>
        <taxon>Burkholderiales</taxon>
        <taxon>Comamonadaceae</taxon>
        <taxon>Comamonas</taxon>
    </lineage>
</organism>
<name>A0ABY8SYY2_9BURK</name>